<protein>
    <submittedName>
        <fullName evidence="2">Uncharacterized protein</fullName>
    </submittedName>
</protein>
<comment type="caution">
    <text evidence="2">The sequence shown here is derived from an EMBL/GenBank/DDBJ whole genome shotgun (WGS) entry which is preliminary data.</text>
</comment>
<dbReference type="EMBL" id="REFR01000016">
    <property type="protein sequence ID" value="RMB01434.1"/>
    <property type="molecule type" value="Genomic_DNA"/>
</dbReference>
<evidence type="ECO:0000313" key="2">
    <source>
        <dbReference type="EMBL" id="RMB01434.1"/>
    </source>
</evidence>
<reference evidence="2 3" key="1">
    <citation type="submission" date="2018-10" db="EMBL/GenBank/DDBJ databases">
        <title>Genomic Encyclopedia of Archaeal and Bacterial Type Strains, Phase II (KMG-II): from individual species to whole genera.</title>
        <authorList>
            <person name="Goeker M."/>
        </authorList>
    </citation>
    <scope>NUCLEOTIDE SEQUENCE [LARGE SCALE GENOMIC DNA]</scope>
    <source>
        <strain evidence="2 3">DSM 25217</strain>
    </source>
</reference>
<evidence type="ECO:0000313" key="3">
    <source>
        <dbReference type="Proteomes" id="UP000271227"/>
    </source>
</evidence>
<gene>
    <name evidence="2" type="ORF">BXY39_3618</name>
</gene>
<name>A0A3M0BV37_9PROT</name>
<proteinExistence type="predicted"/>
<dbReference type="AlphaFoldDB" id="A0A3M0BV37"/>
<dbReference type="RefSeq" id="WP_147453631.1">
    <property type="nucleotide sequence ID" value="NZ_REFR01000016.1"/>
</dbReference>
<organism evidence="2 3">
    <name type="scientific">Eilatimonas milleporae</name>
    <dbReference type="NCBI Taxonomy" id="911205"/>
    <lineage>
        <taxon>Bacteria</taxon>
        <taxon>Pseudomonadati</taxon>
        <taxon>Pseudomonadota</taxon>
        <taxon>Alphaproteobacteria</taxon>
        <taxon>Kordiimonadales</taxon>
        <taxon>Kordiimonadaceae</taxon>
        <taxon>Eilatimonas</taxon>
    </lineage>
</organism>
<dbReference type="InParanoid" id="A0A3M0BV37"/>
<evidence type="ECO:0000256" key="1">
    <source>
        <dbReference type="SAM" id="SignalP"/>
    </source>
</evidence>
<accession>A0A3M0BV37</accession>
<feature type="signal peptide" evidence="1">
    <location>
        <begin position="1"/>
        <end position="28"/>
    </location>
</feature>
<feature type="chain" id="PRO_5018143510" evidence="1">
    <location>
        <begin position="29"/>
        <end position="191"/>
    </location>
</feature>
<dbReference type="Proteomes" id="UP000271227">
    <property type="component" value="Unassembled WGS sequence"/>
</dbReference>
<keyword evidence="3" id="KW-1185">Reference proteome</keyword>
<keyword evidence="1" id="KW-0732">Signal</keyword>
<sequence>MRVFRTLMTAALATASIAVAGFSGATYAQSNDVPINGVLVNDVLAPNILAGKSQVRVQAISVGNRPVAVIVQRRDAVLFSDGRLTVRQNRVLYRTALPVRGPELDGEDLTRAVDYARASNTVRLALSQPIDKSGLQAPVIPVRQNWNDRVFGLERQGFNGVDDRYNMIRPDTAAVRTAFRFNLNDVVGKLK</sequence>